<organism evidence="2 3">
    <name type="scientific">Sanguibacter biliveldensis</name>
    <dbReference type="NCBI Taxonomy" id="3030830"/>
    <lineage>
        <taxon>Bacteria</taxon>
        <taxon>Bacillati</taxon>
        <taxon>Actinomycetota</taxon>
        <taxon>Actinomycetes</taxon>
        <taxon>Micrococcales</taxon>
        <taxon>Sanguibacteraceae</taxon>
        <taxon>Sanguibacter</taxon>
    </lineage>
</organism>
<evidence type="ECO:0000313" key="2">
    <source>
        <dbReference type="EMBL" id="WPF81979.1"/>
    </source>
</evidence>
<keyword evidence="2" id="KW-0378">Hydrolase</keyword>
<dbReference type="InterPro" id="IPR023214">
    <property type="entry name" value="HAD_sf"/>
</dbReference>
<dbReference type="SUPFAM" id="SSF56784">
    <property type="entry name" value="HAD-like"/>
    <property type="match status" value="1"/>
</dbReference>
<dbReference type="GO" id="GO:0016787">
    <property type="term" value="F:hydrolase activity"/>
    <property type="evidence" value="ECO:0007669"/>
    <property type="project" value="UniProtKB-KW"/>
</dbReference>
<gene>
    <name evidence="2" type="ORF">SANBI_003305</name>
</gene>
<dbReference type="Proteomes" id="UP001304340">
    <property type="component" value="Chromosome"/>
</dbReference>
<name>A0AAF1C2Q3_9MICO</name>
<dbReference type="KEGG" id="sbil:SANBI_003305"/>
<accession>A0AAF1C2Q3</accession>
<dbReference type="InterPro" id="IPR036412">
    <property type="entry name" value="HAD-like_sf"/>
</dbReference>
<dbReference type="AlphaFoldDB" id="A0AAF1C2Q3"/>
<feature type="region of interest" description="Disordered" evidence="1">
    <location>
        <begin position="1"/>
        <end position="36"/>
    </location>
</feature>
<dbReference type="RefSeq" id="WP_319156987.1">
    <property type="nucleotide sequence ID" value="NZ_CP138359.1"/>
</dbReference>
<sequence>MTAADQTSADLTGDTLDDAAAGTSDETSVDPSENLPVAVDRPVVSAGLRRPVLAASDLDRTLIYSGKAAKLGLPPGTKLRESPLYEDLVCVEMYDHKPLSHVTRTALASITRLAELGVLVPATTRTRAQYRRISLPGPPVPYAITANGGFLLVDGETDDDWTRQVERELAATSHPFAEVQQYMADTFRPEFTSKLRNAEELFCYAVVDRDALPDGFVAEVSAWAAEHGWRASLQGRKLYVVPVGLRKGGAVAEVARRVGAETVLAAGDSLLDAEMLESATRAVRPAHGELHEVGWQTEGLVVTATAGATGGQEVAQWLLDEAVAVLGKS</sequence>
<dbReference type="EMBL" id="CP138359">
    <property type="protein sequence ID" value="WPF81979.1"/>
    <property type="molecule type" value="Genomic_DNA"/>
</dbReference>
<feature type="compositionally biased region" description="Low complexity" evidence="1">
    <location>
        <begin position="7"/>
        <end position="25"/>
    </location>
</feature>
<evidence type="ECO:0000313" key="3">
    <source>
        <dbReference type="Proteomes" id="UP001304340"/>
    </source>
</evidence>
<keyword evidence="3" id="KW-1185">Reference proteome</keyword>
<evidence type="ECO:0000256" key="1">
    <source>
        <dbReference type="SAM" id="MobiDB-lite"/>
    </source>
</evidence>
<dbReference type="Gene3D" id="3.40.50.1000">
    <property type="entry name" value="HAD superfamily/HAD-like"/>
    <property type="match status" value="1"/>
</dbReference>
<protein>
    <submittedName>
        <fullName evidence="2">HAD family hydrolase</fullName>
    </submittedName>
</protein>
<reference evidence="3" key="1">
    <citation type="submission" date="2023-11" db="EMBL/GenBank/DDBJ databases">
        <authorList>
            <person name="Helweg L.P."/>
            <person name="Kiel A."/>
            <person name="Hitz F."/>
            <person name="Ruckert-Reed C."/>
            <person name="Busche T."/>
            <person name="Kaltschmidt B."/>
            <person name="Kaltschmidt C."/>
        </authorList>
    </citation>
    <scope>NUCLEOTIDE SEQUENCE [LARGE SCALE GENOMIC DNA]</scope>
    <source>
        <strain evidence="3">4.1</strain>
    </source>
</reference>
<proteinExistence type="predicted"/>